<dbReference type="GO" id="GO:0016020">
    <property type="term" value="C:membrane"/>
    <property type="evidence" value="ECO:0007669"/>
    <property type="project" value="InterPro"/>
</dbReference>
<evidence type="ECO:0000256" key="1">
    <source>
        <dbReference type="ARBA" id="ARBA00023224"/>
    </source>
</evidence>
<dbReference type="Gene3D" id="3.30.450.20">
    <property type="entry name" value="PAS domain"/>
    <property type="match status" value="1"/>
</dbReference>
<dbReference type="SMART" id="SM00283">
    <property type="entry name" value="MA"/>
    <property type="match status" value="1"/>
</dbReference>
<dbReference type="Gene3D" id="1.10.287.950">
    <property type="entry name" value="Methyl-accepting chemotaxis protein"/>
    <property type="match status" value="1"/>
</dbReference>
<gene>
    <name evidence="3" type="ORF">G4V39_08225</name>
</gene>
<dbReference type="PANTHER" id="PTHR32089">
    <property type="entry name" value="METHYL-ACCEPTING CHEMOTAXIS PROTEIN MCPB"/>
    <property type="match status" value="1"/>
</dbReference>
<proteinExistence type="inferred from homology"/>
<dbReference type="InterPro" id="IPR029150">
    <property type="entry name" value="dCache_3"/>
</dbReference>
<evidence type="ECO:0000313" key="4">
    <source>
        <dbReference type="Proteomes" id="UP000502179"/>
    </source>
</evidence>
<evidence type="ECO:0000256" key="2">
    <source>
        <dbReference type="ARBA" id="ARBA00029447"/>
    </source>
</evidence>
<dbReference type="CDD" id="cd06225">
    <property type="entry name" value="HAMP"/>
    <property type="match status" value="1"/>
</dbReference>
<dbReference type="InterPro" id="IPR029151">
    <property type="entry name" value="Sensor-like_sf"/>
</dbReference>
<dbReference type="Proteomes" id="UP000502179">
    <property type="component" value="Chromosome"/>
</dbReference>
<sequence>MAANLRWKDLSIRYKILLPFLLGVLFFSGVFIWHSQGASEKLISVTAEEGVRDALDNTRKIINQTLATETMLASSVAALDGVKEALGLTNREQLLQIALPIVKQAQKSSGLEFFLHFHTPDGRSFLRTWKPQKYGDDLKGFRQMVVDVIQTKKLLTGIEPGRGGLALRAIAPIFWDGEYVGSVEASIPLKVVLKLARGSGQEIGAFITPEAAAVITRASFKAKVGDMFLAAATNQTLASFVPASFLQKTLKEETIIRDKDLGLGGFPLKGYGGKTLGALVVSRDLSALEALARGTMMRSLLVVGISFLVVMAFALAVSWQLSRYLRQVVDRMTDIAQGEGDLTKELPVVGGDEMGRLAAAFNLFLDKLRRLIGRVKEQTNVLEVAAGDLDQTSGSLSQGCRLVHGRTSNIAEVSQTVAKRADEVHGMIAEMEKAITEISTQTTSAAQVAQTAQEKIEGVSQIIAELDQGSQEIGEVLNFITSIAEQTNLLALNATIEAARAGEAGKGFAVVAGEVKELAKQTGQATESIGQRIQAIQEATGKVIQSTREIAEIISQINDISGTIAAAVEEQTATVSAIGDSATEMSQQGDTLAKLIPEMKEASHLAKESMSLIREHSQKLAELSQQMKEIVSQFKV</sequence>
<dbReference type="PANTHER" id="PTHR32089:SF112">
    <property type="entry name" value="LYSOZYME-LIKE PROTEIN-RELATED"/>
    <property type="match status" value="1"/>
</dbReference>
<dbReference type="EMBL" id="CP048877">
    <property type="protein sequence ID" value="QIJ72256.1"/>
    <property type="molecule type" value="Genomic_DNA"/>
</dbReference>
<dbReference type="SUPFAM" id="SSF103190">
    <property type="entry name" value="Sensory domain-like"/>
    <property type="match status" value="1"/>
</dbReference>
<dbReference type="PROSITE" id="PS50111">
    <property type="entry name" value="CHEMOTAXIS_TRANSDUC_2"/>
    <property type="match status" value="1"/>
</dbReference>
<keyword evidence="1" id="KW-0807">Transducer</keyword>
<dbReference type="Pfam" id="PF00015">
    <property type="entry name" value="MCPsignal"/>
    <property type="match status" value="1"/>
</dbReference>
<dbReference type="RefSeq" id="WP_166032474.1">
    <property type="nucleotide sequence ID" value="NZ_CP048877.1"/>
</dbReference>
<dbReference type="InterPro" id="IPR004089">
    <property type="entry name" value="MCPsignal_dom"/>
</dbReference>
<dbReference type="KEGG" id="tav:G4V39_08225"/>
<dbReference type="SUPFAM" id="SSF58104">
    <property type="entry name" value="Methyl-accepting chemotaxis protein (MCP) signaling domain"/>
    <property type="match status" value="1"/>
</dbReference>
<dbReference type="AlphaFoldDB" id="A0A6G7PXH7"/>
<name>A0A6G7PXH7_9BACT</name>
<evidence type="ECO:0000313" key="3">
    <source>
        <dbReference type="EMBL" id="QIJ72256.1"/>
    </source>
</evidence>
<dbReference type="InterPro" id="IPR003660">
    <property type="entry name" value="HAMP_dom"/>
</dbReference>
<reference evidence="3 4" key="1">
    <citation type="submission" date="2020-02" db="EMBL/GenBank/DDBJ databases">
        <title>Genome analysis of Thermosulfuriphilus ammonigenes ST65T, an anaerobic thermophilic chemolithoautotrophic bacterium isolated from a deep-sea hydrothermal vent.</title>
        <authorList>
            <person name="Slobodkina G."/>
            <person name="Allioux M."/>
            <person name="Merkel A."/>
            <person name="Alain K."/>
            <person name="Jebbar M."/>
            <person name="Slobodkin A."/>
        </authorList>
    </citation>
    <scope>NUCLEOTIDE SEQUENCE [LARGE SCALE GENOMIC DNA]</scope>
    <source>
        <strain evidence="3 4">ST65</strain>
    </source>
</reference>
<accession>A0A6G7PXH7</accession>
<dbReference type="Pfam" id="PF14827">
    <property type="entry name" value="dCache_3"/>
    <property type="match status" value="1"/>
</dbReference>
<keyword evidence="4" id="KW-1185">Reference proteome</keyword>
<comment type="similarity">
    <text evidence="2">Belongs to the methyl-accepting chemotaxis (MCP) protein family.</text>
</comment>
<dbReference type="PROSITE" id="PS50885">
    <property type="entry name" value="HAMP"/>
    <property type="match status" value="1"/>
</dbReference>
<dbReference type="GO" id="GO:0007165">
    <property type="term" value="P:signal transduction"/>
    <property type="evidence" value="ECO:0007669"/>
    <property type="project" value="UniProtKB-KW"/>
</dbReference>
<dbReference type="Pfam" id="PF00672">
    <property type="entry name" value="HAMP"/>
    <property type="match status" value="1"/>
</dbReference>
<dbReference type="SMART" id="SM00304">
    <property type="entry name" value="HAMP"/>
    <property type="match status" value="1"/>
</dbReference>
<organism evidence="3 4">
    <name type="scientific">Thermosulfuriphilus ammonigenes</name>
    <dbReference type="NCBI Taxonomy" id="1936021"/>
    <lineage>
        <taxon>Bacteria</taxon>
        <taxon>Pseudomonadati</taxon>
        <taxon>Thermodesulfobacteriota</taxon>
        <taxon>Thermodesulfobacteria</taxon>
        <taxon>Thermodesulfobacteriales</taxon>
        <taxon>Thermodesulfobacteriaceae</taxon>
        <taxon>Thermosulfuriphilus</taxon>
    </lineage>
</organism>
<protein>
    <submittedName>
        <fullName evidence="3">Methyl-accepting chemotaxis protein</fullName>
    </submittedName>
</protein>